<keyword evidence="13" id="KW-1185">Reference proteome</keyword>
<evidence type="ECO:0000256" key="10">
    <source>
        <dbReference type="SAM" id="MobiDB-lite"/>
    </source>
</evidence>
<keyword evidence="9" id="KW-0325">Glycoprotein</keyword>
<keyword evidence="7" id="KW-0472">Membrane</keyword>
<dbReference type="EMBL" id="LXQA010009078">
    <property type="protein sequence ID" value="MCH85751.1"/>
    <property type="molecule type" value="Genomic_DNA"/>
</dbReference>
<evidence type="ECO:0000256" key="6">
    <source>
        <dbReference type="ARBA" id="ARBA00022989"/>
    </source>
</evidence>
<dbReference type="PROSITE" id="PS50011">
    <property type="entry name" value="PROTEIN_KINASE_DOM"/>
    <property type="match status" value="1"/>
</dbReference>
<protein>
    <submittedName>
        <fullName evidence="12">Putative receptor protein kinase TMK1-like</fullName>
    </submittedName>
</protein>
<dbReference type="PANTHER" id="PTHR47986:SF10">
    <property type="entry name" value="RECEPTOR-LIKE KINASE TMK4"/>
    <property type="match status" value="1"/>
</dbReference>
<evidence type="ECO:0000259" key="11">
    <source>
        <dbReference type="PROSITE" id="PS50011"/>
    </source>
</evidence>
<keyword evidence="4" id="KW-0732">Signal</keyword>
<dbReference type="GO" id="GO:0016020">
    <property type="term" value="C:membrane"/>
    <property type="evidence" value="ECO:0007669"/>
    <property type="project" value="UniProtKB-SubCell"/>
</dbReference>
<feature type="compositionally biased region" description="Polar residues" evidence="10">
    <location>
        <begin position="169"/>
        <end position="180"/>
    </location>
</feature>
<evidence type="ECO:0000256" key="8">
    <source>
        <dbReference type="ARBA" id="ARBA00023170"/>
    </source>
</evidence>
<dbReference type="GO" id="GO:0004672">
    <property type="term" value="F:protein kinase activity"/>
    <property type="evidence" value="ECO:0007669"/>
    <property type="project" value="InterPro"/>
</dbReference>
<dbReference type="AlphaFoldDB" id="A0A392MEP6"/>
<dbReference type="Proteomes" id="UP000265520">
    <property type="component" value="Unassembled WGS sequence"/>
</dbReference>
<gene>
    <name evidence="12" type="ORF">A2U01_0006601</name>
</gene>
<feature type="non-terminal residue" evidence="12">
    <location>
        <position position="1"/>
    </location>
</feature>
<dbReference type="GO" id="GO:0005524">
    <property type="term" value="F:ATP binding"/>
    <property type="evidence" value="ECO:0007669"/>
    <property type="project" value="InterPro"/>
</dbReference>
<evidence type="ECO:0000313" key="13">
    <source>
        <dbReference type="Proteomes" id="UP000265520"/>
    </source>
</evidence>
<comment type="caution">
    <text evidence="12">The sequence shown here is derived from an EMBL/GenBank/DDBJ whole genome shotgun (WGS) entry which is preliminary data.</text>
</comment>
<name>A0A392MEP6_9FABA</name>
<dbReference type="SUPFAM" id="SSF56112">
    <property type="entry name" value="Protein kinase-like (PK-like)"/>
    <property type="match status" value="1"/>
</dbReference>
<proteinExistence type="predicted"/>
<feature type="region of interest" description="Disordered" evidence="10">
    <location>
        <begin position="169"/>
        <end position="190"/>
    </location>
</feature>
<sequence length="190" mass="21183">PQPCRLCCAIFRSLKESDLANVATGRVTTKVDVYAFGVVLMELITGRKALDDTVPGERSHLVTWFRRVLINKEEDIPKAIDQTLDPDEETMLSIYKVAELAGHCTVREPYQRPDMGHAVNVLGPLVQLWKPTTQTDEGNYGVDNQMSLPEALQRWQAGTSTIFNDMSFSQTQTSSKSPSFAGNFDSPDCR</sequence>
<accession>A0A392MEP6</accession>
<evidence type="ECO:0000256" key="1">
    <source>
        <dbReference type="ARBA" id="ARBA00004167"/>
    </source>
</evidence>
<dbReference type="InterPro" id="IPR000719">
    <property type="entry name" value="Prot_kinase_dom"/>
</dbReference>
<keyword evidence="8 12" id="KW-0675">Receptor</keyword>
<keyword evidence="12" id="KW-0418">Kinase</keyword>
<evidence type="ECO:0000256" key="9">
    <source>
        <dbReference type="ARBA" id="ARBA00023180"/>
    </source>
</evidence>
<dbReference type="InterPro" id="IPR052422">
    <property type="entry name" value="Auxin_Ser/Thr_Kinase"/>
</dbReference>
<evidence type="ECO:0000256" key="3">
    <source>
        <dbReference type="ARBA" id="ARBA00022692"/>
    </source>
</evidence>
<evidence type="ECO:0000256" key="7">
    <source>
        <dbReference type="ARBA" id="ARBA00023136"/>
    </source>
</evidence>
<keyword evidence="6" id="KW-1133">Transmembrane helix</keyword>
<keyword evidence="5" id="KW-0677">Repeat</keyword>
<evidence type="ECO:0000256" key="4">
    <source>
        <dbReference type="ARBA" id="ARBA00022729"/>
    </source>
</evidence>
<reference evidence="12 13" key="1">
    <citation type="journal article" date="2018" name="Front. Plant Sci.">
        <title>Red Clover (Trifolium pratense) and Zigzag Clover (T. medium) - A Picture of Genomic Similarities and Differences.</title>
        <authorList>
            <person name="Dluhosova J."/>
            <person name="Istvanek J."/>
            <person name="Nedelnik J."/>
            <person name="Repkova J."/>
        </authorList>
    </citation>
    <scope>NUCLEOTIDE SEQUENCE [LARGE SCALE GENOMIC DNA]</scope>
    <source>
        <strain evidence="13">cv. 10/8</strain>
        <tissue evidence="12">Leaf</tissue>
    </source>
</reference>
<evidence type="ECO:0000256" key="5">
    <source>
        <dbReference type="ARBA" id="ARBA00022737"/>
    </source>
</evidence>
<evidence type="ECO:0000313" key="12">
    <source>
        <dbReference type="EMBL" id="MCH85751.1"/>
    </source>
</evidence>
<keyword evidence="2" id="KW-0433">Leucine-rich repeat</keyword>
<evidence type="ECO:0000256" key="2">
    <source>
        <dbReference type="ARBA" id="ARBA00022614"/>
    </source>
</evidence>
<keyword evidence="12" id="KW-0808">Transferase</keyword>
<dbReference type="InterPro" id="IPR011009">
    <property type="entry name" value="Kinase-like_dom_sf"/>
</dbReference>
<feature type="domain" description="Protein kinase" evidence="11">
    <location>
        <begin position="1"/>
        <end position="126"/>
    </location>
</feature>
<dbReference type="PANTHER" id="PTHR47986">
    <property type="entry name" value="OSJNBA0070M12.3 PROTEIN"/>
    <property type="match status" value="1"/>
</dbReference>
<dbReference type="Gene3D" id="1.10.510.10">
    <property type="entry name" value="Transferase(Phosphotransferase) domain 1"/>
    <property type="match status" value="1"/>
</dbReference>
<keyword evidence="3" id="KW-0812">Transmembrane</keyword>
<comment type="subcellular location">
    <subcellularLocation>
        <location evidence="1">Membrane</location>
        <topology evidence="1">Single-pass membrane protein</topology>
    </subcellularLocation>
</comment>
<organism evidence="12 13">
    <name type="scientific">Trifolium medium</name>
    <dbReference type="NCBI Taxonomy" id="97028"/>
    <lineage>
        <taxon>Eukaryota</taxon>
        <taxon>Viridiplantae</taxon>
        <taxon>Streptophyta</taxon>
        <taxon>Embryophyta</taxon>
        <taxon>Tracheophyta</taxon>
        <taxon>Spermatophyta</taxon>
        <taxon>Magnoliopsida</taxon>
        <taxon>eudicotyledons</taxon>
        <taxon>Gunneridae</taxon>
        <taxon>Pentapetalae</taxon>
        <taxon>rosids</taxon>
        <taxon>fabids</taxon>
        <taxon>Fabales</taxon>
        <taxon>Fabaceae</taxon>
        <taxon>Papilionoideae</taxon>
        <taxon>50 kb inversion clade</taxon>
        <taxon>NPAAA clade</taxon>
        <taxon>Hologalegina</taxon>
        <taxon>IRL clade</taxon>
        <taxon>Trifolieae</taxon>
        <taxon>Trifolium</taxon>
    </lineage>
</organism>